<dbReference type="InterPro" id="IPR008979">
    <property type="entry name" value="Galactose-bd-like_sf"/>
</dbReference>
<dbReference type="SUPFAM" id="SSF75005">
    <property type="entry name" value="Arabinanase/levansucrase/invertase"/>
    <property type="match status" value="1"/>
</dbReference>
<dbReference type="Gene3D" id="2.115.10.20">
    <property type="entry name" value="Glycosyl hydrolase domain, family 43"/>
    <property type="match status" value="1"/>
</dbReference>
<evidence type="ECO:0000313" key="1">
    <source>
        <dbReference type="EMBL" id="KAF7188568.1"/>
    </source>
</evidence>
<evidence type="ECO:0008006" key="3">
    <source>
        <dbReference type="Google" id="ProtNLM"/>
    </source>
</evidence>
<dbReference type="PANTHER" id="PTHR22925:SF3">
    <property type="entry name" value="GLYCOSYL HYDROLASE FAMILY PROTEIN 43"/>
    <property type="match status" value="1"/>
</dbReference>
<dbReference type="PANTHER" id="PTHR22925">
    <property type="entry name" value="GLYCOSYL HYDROLASE 43 FAMILY MEMBER"/>
    <property type="match status" value="1"/>
</dbReference>
<sequence>MYAHYERSQDYGLGWIAVAHKDPSASTLTFDGAYRPLGHDSRDMAFFNDGNSAWLVSSTDTNTNMNIYSLSSNWTVVDSLLVQVNKAAYREAPAVVKSNGFYYLFTSRAAGWLPSQPQYISAQAMGGPWSAPVDIGNTATFSSQSGGVNTLSSGQLEMNSDRWSNNWPTKGGANRQLMLPISEGSAGFASYHHYRTVQYSDDITTKGQGIYGVQSGRILSDGKPGSSSAGSTNITVANDGIQNDPANVFVPSGVPFWYQIDLQNSHSISQIDLTTKLVQGSETFYKYNVTGSTDGQSFTLLADQTNAVDVGFSASYPTSTQEFRYVRINVQSVVNNVNGNAANWAVGINEVTVYGN</sequence>
<gene>
    <name evidence="1" type="ORF">HII31_10230</name>
</gene>
<accession>A0A8H6RCI7</accession>
<organism evidence="1 2">
    <name type="scientific">Pseudocercospora fuligena</name>
    <dbReference type="NCBI Taxonomy" id="685502"/>
    <lineage>
        <taxon>Eukaryota</taxon>
        <taxon>Fungi</taxon>
        <taxon>Dikarya</taxon>
        <taxon>Ascomycota</taxon>
        <taxon>Pezizomycotina</taxon>
        <taxon>Dothideomycetes</taxon>
        <taxon>Dothideomycetidae</taxon>
        <taxon>Mycosphaerellales</taxon>
        <taxon>Mycosphaerellaceae</taxon>
        <taxon>Pseudocercospora</taxon>
    </lineage>
</organism>
<dbReference type="Pfam" id="PF22633">
    <property type="entry name" value="F5_F8_type_C_2"/>
    <property type="match status" value="1"/>
</dbReference>
<name>A0A8H6RCI7_9PEZI</name>
<evidence type="ECO:0000313" key="2">
    <source>
        <dbReference type="Proteomes" id="UP000660729"/>
    </source>
</evidence>
<comment type="caution">
    <text evidence="1">The sequence shown here is derived from an EMBL/GenBank/DDBJ whole genome shotgun (WGS) entry which is preliminary data.</text>
</comment>
<dbReference type="InterPro" id="IPR023296">
    <property type="entry name" value="Glyco_hydro_beta-prop_sf"/>
</dbReference>
<reference evidence="1" key="1">
    <citation type="submission" date="2020-04" db="EMBL/GenBank/DDBJ databases">
        <title>Draft genome resource of the tomato pathogen Pseudocercospora fuligena.</title>
        <authorList>
            <person name="Zaccaron A."/>
        </authorList>
    </citation>
    <scope>NUCLEOTIDE SEQUENCE</scope>
    <source>
        <strain evidence="1">PF001</strain>
    </source>
</reference>
<proteinExistence type="predicted"/>
<dbReference type="AlphaFoldDB" id="A0A8H6RCI7"/>
<dbReference type="SUPFAM" id="SSF49785">
    <property type="entry name" value="Galactose-binding domain-like"/>
    <property type="match status" value="1"/>
</dbReference>
<protein>
    <recommendedName>
        <fullName evidence="3">F5/8 type C domain-containing protein</fullName>
    </recommendedName>
</protein>
<dbReference type="Gene3D" id="2.60.120.260">
    <property type="entry name" value="Galactose-binding domain-like"/>
    <property type="match status" value="1"/>
</dbReference>
<dbReference type="OrthoDB" id="9970295at2759"/>
<dbReference type="Proteomes" id="UP000660729">
    <property type="component" value="Unassembled WGS sequence"/>
</dbReference>
<dbReference type="EMBL" id="JABCIY010000209">
    <property type="protein sequence ID" value="KAF7188568.1"/>
    <property type="molecule type" value="Genomic_DNA"/>
</dbReference>
<keyword evidence="2" id="KW-1185">Reference proteome</keyword>